<dbReference type="NCBIfam" id="TIGR03715">
    <property type="entry name" value="KxYKxGKxW"/>
    <property type="match status" value="1"/>
</dbReference>
<feature type="transmembrane region" description="Helical" evidence="3">
    <location>
        <begin position="30"/>
        <end position="49"/>
    </location>
</feature>
<dbReference type="RefSeq" id="WP_065866154.1">
    <property type="nucleotide sequence ID" value="NZ_CP014872.1"/>
</dbReference>
<feature type="compositionally biased region" description="Polar residues" evidence="2">
    <location>
        <begin position="274"/>
        <end position="285"/>
    </location>
</feature>
<keyword evidence="1" id="KW-0732">Signal</keyword>
<feature type="compositionally biased region" description="Low complexity" evidence="2">
    <location>
        <begin position="82"/>
        <end position="100"/>
    </location>
</feature>
<proteinExistence type="predicted"/>
<gene>
    <name evidence="4" type="ORF">AYR59_02430</name>
</gene>
<organism evidence="4 5">
    <name type="scientific">Fructilactobacillus lindneri</name>
    <dbReference type="NCBI Taxonomy" id="53444"/>
    <lineage>
        <taxon>Bacteria</taxon>
        <taxon>Bacillati</taxon>
        <taxon>Bacillota</taxon>
        <taxon>Bacilli</taxon>
        <taxon>Lactobacillales</taxon>
        <taxon>Lactobacillaceae</taxon>
        <taxon>Fructilactobacillus</taxon>
    </lineage>
</organism>
<reference evidence="4 5" key="1">
    <citation type="submission" date="2016-03" db="EMBL/GenBank/DDBJ databases">
        <title>Pediococcus and Lactobacillus from brewery environment - whole genome sequencing and assembly.</title>
        <authorList>
            <person name="Behr J."/>
            <person name="Geissler A.J."/>
            <person name="Vogel R.F."/>
        </authorList>
    </citation>
    <scope>NUCLEOTIDE SEQUENCE [LARGE SCALE GENOMIC DNA]</scope>
    <source>
        <strain evidence="4 5">TMW 1.481</strain>
    </source>
</reference>
<accession>A0AB33BDG3</accession>
<dbReference type="CDD" id="cd01951">
    <property type="entry name" value="lectin_L-type"/>
    <property type="match status" value="1"/>
</dbReference>
<keyword evidence="3" id="KW-1133">Transmembrane helix</keyword>
<dbReference type="AlphaFoldDB" id="A0AB33BDG3"/>
<keyword evidence="3" id="KW-0812">Transmembrane</keyword>
<dbReference type="Proteomes" id="UP000093346">
    <property type="component" value="Chromosome"/>
</dbReference>
<dbReference type="InterPro" id="IPR022263">
    <property type="entry name" value="KxYKxGKxW"/>
</dbReference>
<dbReference type="GeneID" id="61249732"/>
<feature type="compositionally biased region" description="Polar residues" evidence="2">
    <location>
        <begin position="129"/>
        <end position="138"/>
    </location>
</feature>
<evidence type="ECO:0000313" key="5">
    <source>
        <dbReference type="Proteomes" id="UP000093346"/>
    </source>
</evidence>
<dbReference type="EMBL" id="CP014907">
    <property type="protein sequence ID" value="ANZ58969.1"/>
    <property type="molecule type" value="Genomic_DNA"/>
</dbReference>
<dbReference type="Gene3D" id="2.60.120.200">
    <property type="match status" value="1"/>
</dbReference>
<feature type="compositionally biased region" description="Low complexity" evidence="2">
    <location>
        <begin position="243"/>
        <end position="273"/>
    </location>
</feature>
<feature type="compositionally biased region" description="Polar residues" evidence="2">
    <location>
        <begin position="219"/>
        <end position="242"/>
    </location>
</feature>
<evidence type="ECO:0000313" key="4">
    <source>
        <dbReference type="EMBL" id="ANZ58969.1"/>
    </source>
</evidence>
<feature type="compositionally biased region" description="Low complexity" evidence="2">
    <location>
        <begin position="188"/>
        <end position="205"/>
    </location>
</feature>
<evidence type="ECO:0000256" key="2">
    <source>
        <dbReference type="SAM" id="MobiDB-lite"/>
    </source>
</evidence>
<dbReference type="SUPFAM" id="SSF49899">
    <property type="entry name" value="Concanavalin A-like lectins/glucanases"/>
    <property type="match status" value="1"/>
</dbReference>
<dbReference type="InterPro" id="IPR013320">
    <property type="entry name" value="ConA-like_dom_sf"/>
</dbReference>
<evidence type="ECO:0000256" key="3">
    <source>
        <dbReference type="SAM" id="Phobius"/>
    </source>
</evidence>
<dbReference type="KEGG" id="lle:AYR59_02430"/>
<protein>
    <submittedName>
        <fullName evidence="4">Uncharacterized protein</fullName>
    </submittedName>
</protein>
<dbReference type="InterPro" id="IPR056573">
    <property type="entry name" value="Lectin_L-type_dom"/>
</dbReference>
<evidence type="ECO:0000256" key="1">
    <source>
        <dbReference type="ARBA" id="ARBA00022729"/>
    </source>
</evidence>
<feature type="compositionally biased region" description="Polar residues" evidence="2">
    <location>
        <begin position="149"/>
        <end position="169"/>
    </location>
</feature>
<keyword evidence="3" id="KW-0472">Membrane</keyword>
<name>A0AB33BDG3_9LACO</name>
<dbReference type="Pfam" id="PF19258">
    <property type="entry name" value="KxYKxGKxW_sig"/>
    <property type="match status" value="1"/>
</dbReference>
<feature type="compositionally biased region" description="Low complexity" evidence="2">
    <location>
        <begin position="111"/>
        <end position="122"/>
    </location>
</feature>
<sequence length="513" mass="55623">MSRFNEKRREALFENNKKVRYRMYKAGKQWLVSGTATVTGIVASLFLGAPTTLADATQQIAKQAENQNNLLVNKQQETIPATSESTSSQSTSDSSTSTDSHSSDEEKVAPSKSTSVSQSQSFSEHDNGKSTNDLQTDNNVEESKFVKSNLDSESFNDSDAPDRNTSFRKSSIDKIDTAVKQPISTNQSVSSADSDNLSDDNNSTSAKSNQDSHSDSVIENRLFAQSNNESNTQSDSNADRNASISESSSQLADSQLQVSQQSSMSEQIQQSLSAQQSTSISEDSQNQLENAVTNFAAQPQQFNSDPNVDPETGETLINKDNFLDYFNLNGSAKYDPDTGTVTITEAENGQVGSFSLKTAINVNQSFTLDGEVYFGLGADGMGFAFHPGNIDELGDSGQGLGIAGLLDAFGFKLDGYYNGADKPDEPPADANGNPIGYGTINKPYGGFVNTNSKGDPTLDQNSVQWLNKPWQTLPFHLAYNVTNREMTIEYNGLTWSKIVDTSLSVFSIFSKCF</sequence>
<dbReference type="Pfam" id="PF18483">
    <property type="entry name" value="Lectin_L-type_dom"/>
    <property type="match status" value="1"/>
</dbReference>
<feature type="region of interest" description="Disordered" evidence="2">
    <location>
        <begin position="77"/>
        <end position="285"/>
    </location>
</feature>